<dbReference type="RefSeq" id="WP_301193063.1">
    <property type="nucleotide sequence ID" value="NZ_JAPDPJ010000120.1"/>
</dbReference>
<reference evidence="1" key="1">
    <citation type="submission" date="2022-10" db="EMBL/GenBank/DDBJ databases">
        <authorList>
            <person name="Yu W.X."/>
        </authorList>
    </citation>
    <scope>NUCLEOTIDE SEQUENCE</scope>
    <source>
        <strain evidence="1">AAT</strain>
    </source>
</reference>
<proteinExistence type="predicted"/>
<dbReference type="AlphaFoldDB" id="A0AAE3M9A4"/>
<accession>A0AAE3M9A4</accession>
<gene>
    <name evidence="1" type="ORF">OM075_23850</name>
</gene>
<evidence type="ECO:0008006" key="3">
    <source>
        <dbReference type="Google" id="ProtNLM"/>
    </source>
</evidence>
<protein>
    <recommendedName>
        <fullName evidence="3">DUF2116 family Zn-ribbon domain-containing protein</fullName>
    </recommendedName>
</protein>
<organism evidence="1 2">
    <name type="scientific">Plebeiibacterium sediminum</name>
    <dbReference type="NCBI Taxonomy" id="2992112"/>
    <lineage>
        <taxon>Bacteria</taxon>
        <taxon>Pseudomonadati</taxon>
        <taxon>Bacteroidota</taxon>
        <taxon>Bacteroidia</taxon>
        <taxon>Marinilabiliales</taxon>
        <taxon>Marinilabiliaceae</taxon>
        <taxon>Plebeiibacterium</taxon>
    </lineage>
</organism>
<evidence type="ECO:0000313" key="2">
    <source>
        <dbReference type="Proteomes" id="UP001209229"/>
    </source>
</evidence>
<comment type="caution">
    <text evidence="1">The sequence shown here is derived from an EMBL/GenBank/DDBJ whole genome shotgun (WGS) entry which is preliminary data.</text>
</comment>
<sequence length="121" mass="13921">MSTQTCLYCKETLKGRSDKKFCNAQCKSAYHNQAESTSEAFIRSVNKQLRANRSALKKACPQGKATVRKDFLKTLGMDFKHLTHTWKSTGGNLYYFCYDYGYTPSVDPEKVVIIQHQNYMQ</sequence>
<dbReference type="EMBL" id="JAPDPJ010000120">
    <property type="protein sequence ID" value="MCW3789514.1"/>
    <property type="molecule type" value="Genomic_DNA"/>
</dbReference>
<dbReference type="Proteomes" id="UP001209229">
    <property type="component" value="Unassembled WGS sequence"/>
</dbReference>
<name>A0AAE3M9A4_9BACT</name>
<evidence type="ECO:0000313" key="1">
    <source>
        <dbReference type="EMBL" id="MCW3789514.1"/>
    </source>
</evidence>
<keyword evidence="2" id="KW-1185">Reference proteome</keyword>